<keyword evidence="4" id="KW-1133">Transmembrane helix</keyword>
<dbReference type="InterPro" id="IPR036318">
    <property type="entry name" value="FAD-bd_PCMH-like_sf"/>
</dbReference>
<evidence type="ECO:0000259" key="7">
    <source>
        <dbReference type="PROSITE" id="PS51387"/>
    </source>
</evidence>
<gene>
    <name evidence="8" type="ORF">ELAC_1833</name>
</gene>
<organism evidence="8 9">
    <name type="scientific">Estrella lausannensis</name>
    <dbReference type="NCBI Taxonomy" id="483423"/>
    <lineage>
        <taxon>Bacteria</taxon>
        <taxon>Pseudomonadati</taxon>
        <taxon>Chlamydiota</taxon>
        <taxon>Chlamydiia</taxon>
        <taxon>Parachlamydiales</taxon>
        <taxon>Candidatus Criblamydiaceae</taxon>
        <taxon>Estrella</taxon>
    </lineage>
</organism>
<dbReference type="Proteomes" id="UP000220251">
    <property type="component" value="Unassembled WGS sequence"/>
</dbReference>
<dbReference type="GO" id="GO:0005737">
    <property type="term" value="C:cytoplasm"/>
    <property type="evidence" value="ECO:0007669"/>
    <property type="project" value="TreeGrafter"/>
</dbReference>
<dbReference type="PANTHER" id="PTHR10801:SF0">
    <property type="entry name" value="DELTA(24)-STEROL REDUCTASE"/>
    <property type="match status" value="1"/>
</dbReference>
<dbReference type="InterPro" id="IPR016169">
    <property type="entry name" value="FAD-bd_PCMH_sub2"/>
</dbReference>
<dbReference type="GO" id="GO:0008202">
    <property type="term" value="P:steroid metabolic process"/>
    <property type="evidence" value="ECO:0007669"/>
    <property type="project" value="TreeGrafter"/>
</dbReference>
<dbReference type="PANTHER" id="PTHR10801">
    <property type="entry name" value="24-DEHYDROCHOLESTEROL REDUCTASE"/>
    <property type="match status" value="1"/>
</dbReference>
<dbReference type="InterPro" id="IPR006094">
    <property type="entry name" value="Oxid_FAD_bind_N"/>
</dbReference>
<dbReference type="InterPro" id="IPR016166">
    <property type="entry name" value="FAD-bd_PCMH"/>
</dbReference>
<evidence type="ECO:0000256" key="3">
    <source>
        <dbReference type="ARBA" id="ARBA00022692"/>
    </source>
</evidence>
<protein>
    <recommendedName>
        <fullName evidence="2">Delta(24)-sterol reductase</fullName>
        <ecNumber evidence="2">1.3.1.72</ecNumber>
    </recommendedName>
</protein>
<dbReference type="OrthoDB" id="9767256at2"/>
<dbReference type="GO" id="GO:0071949">
    <property type="term" value="F:FAD binding"/>
    <property type="evidence" value="ECO:0007669"/>
    <property type="project" value="InterPro"/>
</dbReference>
<dbReference type="PROSITE" id="PS51387">
    <property type="entry name" value="FAD_PCMH"/>
    <property type="match status" value="1"/>
</dbReference>
<feature type="domain" description="FAD-binding PCMH-type" evidence="7">
    <location>
        <begin position="1"/>
        <end position="173"/>
    </location>
</feature>
<dbReference type="SUPFAM" id="SSF56176">
    <property type="entry name" value="FAD-binding/transporter-associated domain-like"/>
    <property type="match status" value="1"/>
</dbReference>
<sequence length="483" mass="54756">MGNAESHRQKVETLRQSLLSRKSDSRRFCLSPGKTSPNTTREGTYKKDSLRVDMRNFDAIVEVNIHDRTVLVEPKATMEKLFSETEAFGLMPKVLPEFKGITVGGAINGAALESSSFRYGQFNDTCLEFEVLLGDGRVVTASREENIDLFYGLSGSYGTLGIITAAKIALNQALPFVLLEYSLVSSCKEAVQKMEKLAGDPAIDFLEAIAYAKDSCLIISGKMTGSAPAEVARMDLSRSYSPWFYQRVIKSYESKVYEELLPLQDYLFRHDRAAFWLGGFALHPKLLIRYVLEVLGFKGRELDRKLFLEERAKIGVPKESSPLFRLLFGWLMGSKRLYRFLHSGTEKWFSNNFCIQDYYLPGGSVEAFTGRVFDECGISPLWLCPILATDTPQILSPHHSLENRLLFDVGVYGMPARKLGEEVVRELDDLAYALKGKKMFYGYTFQSKQEFWRNYRQDLYESLRERFNASSAFSSITDKVLNG</sequence>
<dbReference type="GO" id="GO:0016020">
    <property type="term" value="C:membrane"/>
    <property type="evidence" value="ECO:0007669"/>
    <property type="project" value="UniProtKB-SubCell"/>
</dbReference>
<dbReference type="InterPro" id="IPR040165">
    <property type="entry name" value="Diminuto-like"/>
</dbReference>
<evidence type="ECO:0000256" key="6">
    <source>
        <dbReference type="ARBA" id="ARBA00023136"/>
    </source>
</evidence>
<name>A0A0H5DS87_9BACT</name>
<evidence type="ECO:0000256" key="2">
    <source>
        <dbReference type="ARBA" id="ARBA00012405"/>
    </source>
</evidence>
<dbReference type="Gene3D" id="3.30.465.10">
    <property type="match status" value="1"/>
</dbReference>
<evidence type="ECO:0000256" key="1">
    <source>
        <dbReference type="ARBA" id="ARBA00004167"/>
    </source>
</evidence>
<dbReference type="EC" id="1.3.1.72" evidence="2"/>
<dbReference type="RefSeq" id="WP_098039025.1">
    <property type="nucleotide sequence ID" value="NZ_CWGJ01000026.1"/>
</dbReference>
<keyword evidence="6" id="KW-0472">Membrane</keyword>
<dbReference type="GO" id="GO:0050614">
    <property type="term" value="F:Delta24-sterol reductase activity"/>
    <property type="evidence" value="ECO:0007669"/>
    <property type="project" value="UniProtKB-EC"/>
</dbReference>
<reference evidence="9" key="1">
    <citation type="submission" date="2015-06" db="EMBL/GenBank/DDBJ databases">
        <authorList>
            <person name="Bertelli C."/>
        </authorList>
    </citation>
    <scope>NUCLEOTIDE SEQUENCE [LARGE SCALE GENOMIC DNA]</scope>
    <source>
        <strain evidence="9">CRIB-30</strain>
    </source>
</reference>
<dbReference type="Pfam" id="PF01565">
    <property type="entry name" value="FAD_binding_4"/>
    <property type="match status" value="1"/>
</dbReference>
<evidence type="ECO:0000313" key="9">
    <source>
        <dbReference type="Proteomes" id="UP000220251"/>
    </source>
</evidence>
<keyword evidence="5" id="KW-0560">Oxidoreductase</keyword>
<keyword evidence="3" id="KW-0812">Transmembrane</keyword>
<comment type="subcellular location">
    <subcellularLocation>
        <location evidence="1">Membrane</location>
        <topology evidence="1">Single-pass membrane protein</topology>
    </subcellularLocation>
</comment>
<dbReference type="GO" id="GO:0000246">
    <property type="term" value="F:Delta24(24-1) sterol reductase activity"/>
    <property type="evidence" value="ECO:0007669"/>
    <property type="project" value="TreeGrafter"/>
</dbReference>
<evidence type="ECO:0000256" key="4">
    <source>
        <dbReference type="ARBA" id="ARBA00022989"/>
    </source>
</evidence>
<dbReference type="EMBL" id="CWGJ01000026">
    <property type="protein sequence ID" value="CRX39158.1"/>
    <property type="molecule type" value="Genomic_DNA"/>
</dbReference>
<accession>A0A0H5DS87</accession>
<dbReference type="AlphaFoldDB" id="A0A0H5DS87"/>
<evidence type="ECO:0000313" key="8">
    <source>
        <dbReference type="EMBL" id="CRX39158.1"/>
    </source>
</evidence>
<keyword evidence="9" id="KW-1185">Reference proteome</keyword>
<evidence type="ECO:0000256" key="5">
    <source>
        <dbReference type="ARBA" id="ARBA00023002"/>
    </source>
</evidence>
<proteinExistence type="predicted"/>